<dbReference type="SUPFAM" id="SSF56322">
    <property type="entry name" value="ADC synthase"/>
    <property type="match status" value="1"/>
</dbReference>
<evidence type="ECO:0000256" key="1">
    <source>
        <dbReference type="ARBA" id="ARBA00000799"/>
    </source>
</evidence>
<evidence type="ECO:0000256" key="2">
    <source>
        <dbReference type="ARBA" id="ARBA00005297"/>
    </source>
</evidence>
<dbReference type="Gene3D" id="3.60.120.10">
    <property type="entry name" value="Anthranilate synthase"/>
    <property type="match status" value="1"/>
</dbReference>
<dbReference type="NCBIfam" id="TIGR00543">
    <property type="entry name" value="isochor_syn"/>
    <property type="match status" value="1"/>
</dbReference>
<protein>
    <recommendedName>
        <fullName evidence="3">isochorismate synthase</fullName>
        <ecNumber evidence="3">5.4.4.2</ecNumber>
    </recommendedName>
    <alternativeName>
        <fullName evidence="5">Isochorismate mutase</fullName>
    </alternativeName>
</protein>
<dbReference type="Pfam" id="PF00425">
    <property type="entry name" value="Chorismate_bind"/>
    <property type="match status" value="1"/>
</dbReference>
<evidence type="ECO:0000313" key="7">
    <source>
        <dbReference type="EMBL" id="SKB54524.1"/>
    </source>
</evidence>
<proteinExistence type="inferred from homology"/>
<dbReference type="InterPro" id="IPR004561">
    <property type="entry name" value="IsoChor_synthase"/>
</dbReference>
<accession>A0A1T5C513</accession>
<dbReference type="PANTHER" id="PTHR42839">
    <property type="entry name" value="ISOCHORISMATE SYNTHASE ENTC"/>
    <property type="match status" value="1"/>
</dbReference>
<dbReference type="GO" id="GO:0008909">
    <property type="term" value="F:isochorismate synthase activity"/>
    <property type="evidence" value="ECO:0007669"/>
    <property type="project" value="UniProtKB-EC"/>
</dbReference>
<organism evidence="7 8">
    <name type="scientific">Parabacteroides chartae</name>
    <dbReference type="NCBI Taxonomy" id="1037355"/>
    <lineage>
        <taxon>Bacteria</taxon>
        <taxon>Pseudomonadati</taxon>
        <taxon>Bacteroidota</taxon>
        <taxon>Bacteroidia</taxon>
        <taxon>Bacteroidales</taxon>
        <taxon>Tannerellaceae</taxon>
        <taxon>Parabacteroides</taxon>
    </lineage>
</organism>
<sequence>MIPSEVTNFSGIDSLIHQQRSFALYLLPGNNEPTLVLQEGGDMGQLKSYTELNDKKGFVLAPFCLNESHPIVLIRADIVSVGWKSIAGVTSFQSSACSANKETVFMLDKEDLYYAYNKSFNVFIKPLREGIFEKLVLSRKVNIKKTSEFSPAKAFYNACRRYKRAFVYLCHSPQSGTWLGSTPELLLSGQLGHWNTVALAGTQPLIGNNLPDSWNDKNRKEQALVADYIKSQLASANIDVLEDGPFTVQAGDLAHLKTEFRFETADRRCLGNLVELLHPTPAICGLPRKEALQFIKENEGYDRSYYSGFIGMVDADGRNDIYVNLRCMNIGENDLTLFAGGGLLDSSDVDQEWEETNDKLQTMLAILK</sequence>
<name>A0A1T5C513_9BACT</name>
<dbReference type="RefSeq" id="WP_079683240.1">
    <property type="nucleotide sequence ID" value="NZ_FUYQ01000010.1"/>
</dbReference>
<evidence type="ECO:0000256" key="4">
    <source>
        <dbReference type="ARBA" id="ARBA00023235"/>
    </source>
</evidence>
<comment type="catalytic activity">
    <reaction evidence="1">
        <text>chorismate = isochorismate</text>
        <dbReference type="Rhea" id="RHEA:18985"/>
        <dbReference type="ChEBI" id="CHEBI:29748"/>
        <dbReference type="ChEBI" id="CHEBI:29780"/>
        <dbReference type="EC" id="5.4.4.2"/>
    </reaction>
</comment>
<dbReference type="Proteomes" id="UP000190852">
    <property type="component" value="Unassembled WGS sequence"/>
</dbReference>
<reference evidence="8" key="1">
    <citation type="submission" date="2017-02" db="EMBL/GenBank/DDBJ databases">
        <authorList>
            <person name="Varghese N."/>
            <person name="Submissions S."/>
        </authorList>
    </citation>
    <scope>NUCLEOTIDE SEQUENCE [LARGE SCALE GENOMIC DNA]</scope>
    <source>
        <strain evidence="8">DSM 24967</strain>
    </source>
</reference>
<evidence type="ECO:0000256" key="5">
    <source>
        <dbReference type="ARBA" id="ARBA00041564"/>
    </source>
</evidence>
<dbReference type="InterPro" id="IPR005801">
    <property type="entry name" value="ADC_synthase"/>
</dbReference>
<keyword evidence="8" id="KW-1185">Reference proteome</keyword>
<comment type="similarity">
    <text evidence="2">Belongs to the isochorismate synthase family.</text>
</comment>
<feature type="domain" description="Chorismate-utilising enzyme C-terminal" evidence="6">
    <location>
        <begin position="115"/>
        <end position="359"/>
    </location>
</feature>
<keyword evidence="4" id="KW-0413">Isomerase</keyword>
<gene>
    <name evidence="7" type="ORF">SAMN05660349_01690</name>
</gene>
<evidence type="ECO:0000313" key="8">
    <source>
        <dbReference type="Proteomes" id="UP000190852"/>
    </source>
</evidence>
<dbReference type="EC" id="5.4.4.2" evidence="3"/>
<dbReference type="InterPro" id="IPR015890">
    <property type="entry name" value="Chorismate_C"/>
</dbReference>
<dbReference type="AlphaFoldDB" id="A0A1T5C513"/>
<evidence type="ECO:0000259" key="6">
    <source>
        <dbReference type="Pfam" id="PF00425"/>
    </source>
</evidence>
<evidence type="ECO:0000256" key="3">
    <source>
        <dbReference type="ARBA" id="ARBA00012824"/>
    </source>
</evidence>
<dbReference type="EMBL" id="FUYQ01000010">
    <property type="protein sequence ID" value="SKB54524.1"/>
    <property type="molecule type" value="Genomic_DNA"/>
</dbReference>
<dbReference type="PANTHER" id="PTHR42839:SF2">
    <property type="entry name" value="ISOCHORISMATE SYNTHASE ENTC"/>
    <property type="match status" value="1"/>
</dbReference>